<dbReference type="InterPro" id="IPR023370">
    <property type="entry name" value="TrmO-like_N"/>
</dbReference>
<comment type="similarity">
    <text evidence="2">Belongs to the tRNA methyltransferase O family.</text>
</comment>
<protein>
    <submittedName>
        <fullName evidence="4">S-adenosyl-L-methionine-binding protein</fullName>
    </submittedName>
</protein>
<dbReference type="Proteomes" id="UP000298324">
    <property type="component" value="Unassembled WGS sequence"/>
</dbReference>
<keyword evidence="1" id="KW-0949">S-adenosyl-L-methionine</keyword>
<dbReference type="SUPFAM" id="SSF118196">
    <property type="entry name" value="YaeB-like"/>
    <property type="match status" value="1"/>
</dbReference>
<dbReference type="Gene3D" id="2.40.30.70">
    <property type="entry name" value="YaeB-like"/>
    <property type="match status" value="1"/>
</dbReference>
<reference evidence="4 5" key="1">
    <citation type="journal article" date="2018" name="Environ. Microbiol.">
        <title>Novel energy conservation strategies and behaviour of Pelotomaculum schinkii driving syntrophic propionate catabolism.</title>
        <authorList>
            <person name="Hidalgo-Ahumada C.A.P."/>
            <person name="Nobu M.K."/>
            <person name="Narihiro T."/>
            <person name="Tamaki H."/>
            <person name="Liu W.T."/>
            <person name="Kamagata Y."/>
            <person name="Stams A.J.M."/>
            <person name="Imachi H."/>
            <person name="Sousa D.Z."/>
        </authorList>
    </citation>
    <scope>NUCLEOTIDE SEQUENCE [LARGE SCALE GENOMIC DNA]</scope>
    <source>
        <strain evidence="4 5">HH</strain>
    </source>
</reference>
<evidence type="ECO:0000313" key="4">
    <source>
        <dbReference type="EMBL" id="TEB07046.1"/>
    </source>
</evidence>
<keyword evidence="5" id="KW-1185">Reference proteome</keyword>
<dbReference type="Gene3D" id="3.30.1330.130">
    <property type="match status" value="1"/>
</dbReference>
<dbReference type="CDD" id="cd09281">
    <property type="entry name" value="UPF0066"/>
    <property type="match status" value="1"/>
</dbReference>
<evidence type="ECO:0000313" key="5">
    <source>
        <dbReference type="Proteomes" id="UP000298324"/>
    </source>
</evidence>
<name>A0A4Y7RE15_9FIRM</name>
<dbReference type="Pfam" id="PF01980">
    <property type="entry name" value="TrmO_N"/>
    <property type="match status" value="1"/>
</dbReference>
<feature type="domain" description="TsaA-like" evidence="3">
    <location>
        <begin position="11"/>
        <end position="148"/>
    </location>
</feature>
<dbReference type="InterPro" id="IPR036414">
    <property type="entry name" value="YaeB_N_sf"/>
</dbReference>
<evidence type="ECO:0000259" key="3">
    <source>
        <dbReference type="PROSITE" id="PS51668"/>
    </source>
</evidence>
<dbReference type="PANTHER" id="PTHR12818">
    <property type="entry name" value="TRNA (ADENINE(37)-N6)-METHYLTRANSFERASE"/>
    <property type="match status" value="1"/>
</dbReference>
<dbReference type="EMBL" id="QFGA01000001">
    <property type="protein sequence ID" value="TEB07046.1"/>
    <property type="molecule type" value="Genomic_DNA"/>
</dbReference>
<proteinExistence type="inferred from homology"/>
<gene>
    <name evidence="4" type="ORF">Psch_00587</name>
</gene>
<evidence type="ECO:0000256" key="2">
    <source>
        <dbReference type="ARBA" id="ARBA00033753"/>
    </source>
</evidence>
<dbReference type="PANTHER" id="PTHR12818:SF0">
    <property type="entry name" value="TRNA (ADENINE(37)-N6)-METHYLTRANSFERASE"/>
    <property type="match status" value="1"/>
</dbReference>
<dbReference type="InterPro" id="IPR036413">
    <property type="entry name" value="YaeB-like_sf"/>
</dbReference>
<comment type="caution">
    <text evidence="4">The sequence shown here is derived from an EMBL/GenBank/DDBJ whole genome shotgun (WGS) entry which is preliminary data.</text>
</comment>
<dbReference type="InterPro" id="IPR040372">
    <property type="entry name" value="YaeB-like"/>
</dbReference>
<evidence type="ECO:0000256" key="1">
    <source>
        <dbReference type="ARBA" id="ARBA00022691"/>
    </source>
</evidence>
<dbReference type="RefSeq" id="WP_206663713.1">
    <property type="nucleotide sequence ID" value="NZ_QFGA01000001.1"/>
</dbReference>
<dbReference type="AlphaFoldDB" id="A0A4Y7RE15"/>
<sequence>MVIMPKEPISIRPVGVVVSDFKECSRTFDYNKESMVYMREDLTDALIGIEYFSHIHVVYYQHRREDWLRLIEWEQDEPPITLPFASEPACQGVYSTRSPSRPSAMGSCVVELLKREGNRLYVKGLDALDGTPVLDIKIYIPHYDAFPLAETPLNWCMGHELITTSRHFHWDTVNTGLTLGLRTGAKAMQILGIGRGEAVRAEIAGGHFFAQGIEGATGCSVLRGNLFFEELHTSPGQWKLLLADNSREVEIRLNDHIYAGASEVLEVDEYVLFAAVQVREKNNCEDRQ</sequence>
<accession>A0A4Y7RE15</accession>
<dbReference type="PROSITE" id="PS51668">
    <property type="entry name" value="TSAA_2"/>
    <property type="match status" value="1"/>
</dbReference>
<organism evidence="4 5">
    <name type="scientific">Pelotomaculum schinkii</name>
    <dbReference type="NCBI Taxonomy" id="78350"/>
    <lineage>
        <taxon>Bacteria</taxon>
        <taxon>Bacillati</taxon>
        <taxon>Bacillota</taxon>
        <taxon>Clostridia</taxon>
        <taxon>Eubacteriales</taxon>
        <taxon>Desulfotomaculaceae</taxon>
        <taxon>Pelotomaculum</taxon>
    </lineage>
</organism>
<dbReference type="NCBIfam" id="TIGR00104">
    <property type="entry name" value="tRNA_TsaA"/>
    <property type="match status" value="1"/>
</dbReference>